<organism evidence="1 2">
    <name type="scientific">Comamonas sediminis</name>
    <dbReference type="NCBI Taxonomy" id="1783360"/>
    <lineage>
        <taxon>Bacteria</taxon>
        <taxon>Pseudomonadati</taxon>
        <taxon>Pseudomonadota</taxon>
        <taxon>Betaproteobacteria</taxon>
        <taxon>Burkholderiales</taxon>
        <taxon>Comamonadaceae</taxon>
        <taxon>Comamonas</taxon>
    </lineage>
</organism>
<evidence type="ECO:0000313" key="2">
    <source>
        <dbReference type="Proteomes" id="UP001562178"/>
    </source>
</evidence>
<dbReference type="Proteomes" id="UP001562178">
    <property type="component" value="Unassembled WGS sequence"/>
</dbReference>
<dbReference type="EMBL" id="JBGBDC010000003">
    <property type="protein sequence ID" value="MEY2250991.1"/>
    <property type="molecule type" value="Genomic_DNA"/>
</dbReference>
<comment type="caution">
    <text evidence="1">The sequence shown here is derived from an EMBL/GenBank/DDBJ whole genome shotgun (WGS) entry which is preliminary data.</text>
</comment>
<reference evidence="1 2" key="1">
    <citation type="journal article" date="2016" name="Int. J. Syst. Evol. Microbiol.">
        <title>Description of Comamonas sediminis sp. nov., isolated from lagoon sediments.</title>
        <authorList>
            <person name="Subhash Y."/>
            <person name="Bang J.J."/>
            <person name="You T.H."/>
            <person name="Lee S.S."/>
        </authorList>
    </citation>
    <scope>NUCLEOTIDE SEQUENCE [LARGE SCALE GENOMIC DNA]</scope>
    <source>
        <strain evidence="1 2">JCM 31169</strain>
    </source>
</reference>
<gene>
    <name evidence="1" type="ORF">AB7A72_08255</name>
</gene>
<dbReference type="RefSeq" id="WP_369459602.1">
    <property type="nucleotide sequence ID" value="NZ_JBGBDC010000003.1"/>
</dbReference>
<keyword evidence="2" id="KW-1185">Reference proteome</keyword>
<sequence length="96" mass="11588">MSNRTFACLDCRKLQRRDQNLAHFYCPISAKECVCVPWKLHVPSPRKLRKWNAFWAQYFLEMRQLEAFRANKNIAEVYLPLLNKRWGRKVDRSAMQ</sequence>
<accession>A0ABV4B228</accession>
<name>A0ABV4B228_9BURK</name>
<protein>
    <submittedName>
        <fullName evidence="1">Uncharacterized protein</fullName>
    </submittedName>
</protein>
<evidence type="ECO:0000313" key="1">
    <source>
        <dbReference type="EMBL" id="MEY2250991.1"/>
    </source>
</evidence>
<proteinExistence type="predicted"/>